<dbReference type="AlphaFoldDB" id="A0A0G0E3Y1"/>
<feature type="compositionally biased region" description="Basic and acidic residues" evidence="1">
    <location>
        <begin position="131"/>
        <end position="154"/>
    </location>
</feature>
<feature type="compositionally biased region" description="Basic and acidic residues" evidence="1">
    <location>
        <begin position="1"/>
        <end position="36"/>
    </location>
</feature>
<accession>A0A0G0E3Y1</accession>
<dbReference type="Pfam" id="PF23477">
    <property type="entry name" value="zf_Tbcl_2"/>
    <property type="match status" value="2"/>
</dbReference>
<feature type="region of interest" description="Disordered" evidence="1">
    <location>
        <begin position="131"/>
        <end position="157"/>
    </location>
</feature>
<evidence type="ECO:0000259" key="2">
    <source>
        <dbReference type="Pfam" id="PF23477"/>
    </source>
</evidence>
<proteinExistence type="predicted"/>
<dbReference type="InterPro" id="IPR026363">
    <property type="entry name" value="CxxC-x17-CxxC_dom"/>
</dbReference>
<sequence>MRNFNHDNRSYDKRGSGKRFGDRNNDRRDYGSRDSGKPAMYQAVCAECGNSCEVPFKPTGDRPIYCSKCFEIKERKGGKRFGGRDSEGSGFADRDSRHTEMFRATCAECGKSCEIPFEPRDDRPVYCDDCFENRRNGDRNFKRPERSDNRRPNFEVKSNNEQYKGQFDNINAKLDKILKLLAVVPAETAPKEEVKVFKDVVPEKVKAEKPKKAAKKAVTKKKKE</sequence>
<feature type="region of interest" description="Disordered" evidence="1">
    <location>
        <begin position="1"/>
        <end position="37"/>
    </location>
</feature>
<evidence type="ECO:0000313" key="4">
    <source>
        <dbReference type="Proteomes" id="UP000034581"/>
    </source>
</evidence>
<protein>
    <recommendedName>
        <fullName evidence="2">CxxC-x17-CxxC domain-containing protein</fullName>
    </recommendedName>
</protein>
<dbReference type="STRING" id="1618350.UR67_C0002G0170"/>
<gene>
    <name evidence="3" type="ORF">UR67_C0002G0170</name>
</gene>
<dbReference type="Proteomes" id="UP000034581">
    <property type="component" value="Unassembled WGS sequence"/>
</dbReference>
<evidence type="ECO:0000256" key="1">
    <source>
        <dbReference type="SAM" id="MobiDB-lite"/>
    </source>
</evidence>
<feature type="compositionally biased region" description="Basic residues" evidence="1">
    <location>
        <begin position="212"/>
        <end position="224"/>
    </location>
</feature>
<organism evidence="3 4">
    <name type="scientific">candidate division CPR3 bacterium GW2011_GWF2_35_18</name>
    <dbReference type="NCBI Taxonomy" id="1618350"/>
    <lineage>
        <taxon>Bacteria</taxon>
        <taxon>Bacteria division CPR3</taxon>
    </lineage>
</organism>
<name>A0A0G0E3Y1_UNCC3</name>
<reference evidence="3 4" key="1">
    <citation type="journal article" date="2015" name="Nature">
        <title>rRNA introns, odd ribosomes, and small enigmatic genomes across a large radiation of phyla.</title>
        <authorList>
            <person name="Brown C.T."/>
            <person name="Hug L.A."/>
            <person name="Thomas B.C."/>
            <person name="Sharon I."/>
            <person name="Castelle C.J."/>
            <person name="Singh A."/>
            <person name="Wilkins M.J."/>
            <person name="Williams K.H."/>
            <person name="Banfield J.F."/>
        </authorList>
    </citation>
    <scope>NUCLEOTIDE SEQUENCE [LARGE SCALE GENOMIC DNA]</scope>
</reference>
<feature type="domain" description="CxxC-x17-CxxC" evidence="2">
    <location>
        <begin position="100"/>
        <end position="135"/>
    </location>
</feature>
<feature type="region of interest" description="Disordered" evidence="1">
    <location>
        <begin position="205"/>
        <end position="224"/>
    </location>
</feature>
<dbReference type="EMBL" id="LBQB01000002">
    <property type="protein sequence ID" value="KKP70050.1"/>
    <property type="molecule type" value="Genomic_DNA"/>
</dbReference>
<feature type="domain" description="CxxC-x17-CxxC" evidence="2">
    <location>
        <begin position="40"/>
        <end position="71"/>
    </location>
</feature>
<comment type="caution">
    <text evidence="3">The sequence shown here is derived from an EMBL/GenBank/DDBJ whole genome shotgun (WGS) entry which is preliminary data.</text>
</comment>
<dbReference type="NCBIfam" id="TIGR04272">
    <property type="entry name" value="cxxc_cxxc_Mbark"/>
    <property type="match status" value="2"/>
</dbReference>
<evidence type="ECO:0000313" key="3">
    <source>
        <dbReference type="EMBL" id="KKP70050.1"/>
    </source>
</evidence>